<reference evidence="5" key="2">
    <citation type="submission" date="2020-06" db="EMBL/GenBank/DDBJ databases">
        <authorList>
            <person name="Sheffer M."/>
        </authorList>
    </citation>
    <scope>NUCLEOTIDE SEQUENCE</scope>
</reference>
<evidence type="ECO:0000313" key="5">
    <source>
        <dbReference type="EMBL" id="KAF8796384.1"/>
    </source>
</evidence>
<dbReference type="GO" id="GO:0046872">
    <property type="term" value="F:metal ion binding"/>
    <property type="evidence" value="ECO:0007669"/>
    <property type="project" value="UniProtKB-KW"/>
</dbReference>
<evidence type="ECO:0000256" key="1">
    <source>
        <dbReference type="ARBA" id="ARBA00022617"/>
    </source>
</evidence>
<organism evidence="5 6">
    <name type="scientific">Argiope bruennichi</name>
    <name type="common">Wasp spider</name>
    <name type="synonym">Aranea bruennichi</name>
    <dbReference type="NCBI Taxonomy" id="94029"/>
    <lineage>
        <taxon>Eukaryota</taxon>
        <taxon>Metazoa</taxon>
        <taxon>Ecdysozoa</taxon>
        <taxon>Arthropoda</taxon>
        <taxon>Chelicerata</taxon>
        <taxon>Arachnida</taxon>
        <taxon>Araneae</taxon>
        <taxon>Araneomorphae</taxon>
        <taxon>Entelegynae</taxon>
        <taxon>Araneoidea</taxon>
        <taxon>Araneidae</taxon>
        <taxon>Argiope</taxon>
    </lineage>
</organism>
<dbReference type="EMBL" id="JABXBU010000001">
    <property type="protein sequence ID" value="KAF8796384.1"/>
    <property type="molecule type" value="Genomic_DNA"/>
</dbReference>
<dbReference type="PANTHER" id="PTHR21281:SF0">
    <property type="entry name" value="CYTOCHROME B5 DOMAIN-CONTAINING PROTEIN 1"/>
    <property type="match status" value="1"/>
</dbReference>
<reference evidence="5" key="1">
    <citation type="journal article" date="2020" name="bioRxiv">
        <title>Chromosome-level reference genome of the European wasp spider Argiope bruennichi: a resource for studies on range expansion and evolutionary adaptation.</title>
        <authorList>
            <person name="Sheffer M.M."/>
            <person name="Hoppe A."/>
            <person name="Krehenwinkel H."/>
            <person name="Uhl G."/>
            <person name="Kuss A.W."/>
            <person name="Jensen L."/>
            <person name="Jensen C."/>
            <person name="Gillespie R.G."/>
            <person name="Hoff K.J."/>
            <person name="Prost S."/>
        </authorList>
    </citation>
    <scope>NUCLEOTIDE SEQUENCE</scope>
</reference>
<comment type="similarity">
    <text evidence="4">Belongs to the cytochrome b5 family.</text>
</comment>
<keyword evidence="1" id="KW-0349">Heme</keyword>
<evidence type="ECO:0000256" key="2">
    <source>
        <dbReference type="ARBA" id="ARBA00022723"/>
    </source>
</evidence>
<gene>
    <name evidence="5" type="ORF">HNY73_000764</name>
</gene>
<dbReference type="AlphaFoldDB" id="A0A8T0FZ53"/>
<keyword evidence="3" id="KW-0408">Iron</keyword>
<keyword evidence="2" id="KW-0479">Metal-binding</keyword>
<keyword evidence="6" id="KW-1185">Reference proteome</keyword>
<dbReference type="InterPro" id="IPR036400">
    <property type="entry name" value="Cyt_B5-like_heme/steroid_sf"/>
</dbReference>
<dbReference type="Proteomes" id="UP000807504">
    <property type="component" value="Unassembled WGS sequence"/>
</dbReference>
<evidence type="ECO:0000256" key="4">
    <source>
        <dbReference type="ARBA" id="ARBA00038168"/>
    </source>
</evidence>
<evidence type="ECO:0000313" key="6">
    <source>
        <dbReference type="Proteomes" id="UP000807504"/>
    </source>
</evidence>
<dbReference type="PANTHER" id="PTHR21281">
    <property type="entry name" value="CYTOCHROME B5 DOMAIN-CONTAINING PROTEIN 1"/>
    <property type="match status" value="1"/>
</dbReference>
<dbReference type="SUPFAM" id="SSF55856">
    <property type="entry name" value="Cytochrome b5-like heme/steroid binding domain"/>
    <property type="match status" value="1"/>
</dbReference>
<sequence>MSRPKYFTRREVSIHNQEGDLWVILFQKVLDLSSLPPKPAVTSKDIEEDVRIDCFVEPPSVAVDVEEDARIDCFVADFEDNQSQKSLTTGVVQDDMFALLAFGGKDIDHLFDADGQVKFHINPETQQIDTFSPFRKFIDMPTQERVEEIYLKKQLQDKIMVNKIMERFDLQRLNKDNSNFNATKVSKDVDSGPLPWWKDEKYVIGLLTAKSRWIRIRNMLTHKSIVLEVCSEETIDEILLRYLKFNNHARSYTWKHHGQNLLMSETLETNGIHDVGLKAEKLRINDDDYIPTLDLYFNDDLTEA</sequence>
<accession>A0A8T0FZ53</accession>
<name>A0A8T0FZ53_ARGBR</name>
<comment type="caution">
    <text evidence="5">The sequence shown here is derived from an EMBL/GenBank/DDBJ whole genome shotgun (WGS) entry which is preliminary data.</text>
</comment>
<protein>
    <submittedName>
        <fullName evidence="5">Cytochrome b5 domain-containing protein 1</fullName>
    </submittedName>
</protein>
<proteinExistence type="inferred from homology"/>
<dbReference type="InterPro" id="IPR052320">
    <property type="entry name" value="Cytochrome_b5_domain"/>
</dbReference>
<dbReference type="Gene3D" id="3.10.120.10">
    <property type="entry name" value="Cytochrome b5-like heme/steroid binding domain"/>
    <property type="match status" value="1"/>
</dbReference>
<evidence type="ECO:0000256" key="3">
    <source>
        <dbReference type="ARBA" id="ARBA00023004"/>
    </source>
</evidence>